<protein>
    <submittedName>
        <fullName evidence="1">Terminase small subunit</fullName>
    </submittedName>
</protein>
<evidence type="ECO:0000313" key="1">
    <source>
        <dbReference type="EMBL" id="DAE00601.1"/>
    </source>
</evidence>
<organism evidence="1">
    <name type="scientific">Myoviridae sp. ctakU3</name>
    <dbReference type="NCBI Taxonomy" id="2825135"/>
    <lineage>
        <taxon>Viruses</taxon>
        <taxon>Duplodnaviria</taxon>
        <taxon>Heunggongvirae</taxon>
        <taxon>Uroviricota</taxon>
        <taxon>Caudoviricetes</taxon>
    </lineage>
</organism>
<name>A0A8S5P2F6_9CAUD</name>
<dbReference type="EMBL" id="BK015306">
    <property type="protein sequence ID" value="DAE00601.1"/>
    <property type="molecule type" value="Genomic_DNA"/>
</dbReference>
<accession>A0A8S5P2F6</accession>
<proteinExistence type="predicted"/>
<reference evidence="1" key="1">
    <citation type="journal article" date="2021" name="Proc. Natl. Acad. Sci. U.S.A.">
        <title>A Catalog of Tens of Thousands of Viruses from Human Metagenomes Reveals Hidden Associations with Chronic Diseases.</title>
        <authorList>
            <person name="Tisza M.J."/>
            <person name="Buck C.B."/>
        </authorList>
    </citation>
    <scope>NUCLEOTIDE SEQUENCE</scope>
    <source>
        <strain evidence="1">CtakU3</strain>
    </source>
</reference>
<sequence length="123" mass="13649">MPRQKIQIDLRRVETLASRGLTFQQIAEALGISLSTLESRRRESKDFEGAIKRGKAKGIAQVSNLLFEQCKAGNVTAQIFFLKTQGGWTEKTELKAEITQKGEAPQGLVGIYAELNRLSGKQK</sequence>